<dbReference type="GO" id="GO:0003676">
    <property type="term" value="F:nucleic acid binding"/>
    <property type="evidence" value="ECO:0007669"/>
    <property type="project" value="InterPro"/>
</dbReference>
<dbReference type="Gene3D" id="1.10.30.50">
    <property type="match status" value="1"/>
</dbReference>
<gene>
    <name evidence="2" type="ORF">GMPD_00430</name>
    <name evidence="3" type="ORF">M1B72_00735</name>
</gene>
<keyword evidence="3" id="KW-0378">Hydrolase</keyword>
<dbReference type="Proteomes" id="UP000831485">
    <property type="component" value="Chromosome"/>
</dbReference>
<feature type="domain" description="HNH nuclease" evidence="1">
    <location>
        <begin position="7"/>
        <end position="58"/>
    </location>
</feature>
<proteinExistence type="predicted"/>
<dbReference type="Proteomes" id="UP000568888">
    <property type="component" value="Unassembled WGS sequence"/>
</dbReference>
<dbReference type="RefSeq" id="WP_183343883.1">
    <property type="nucleotide sequence ID" value="NZ_BLXY01000001.1"/>
</dbReference>
<keyword evidence="3" id="KW-0540">Nuclease</keyword>
<evidence type="ECO:0000259" key="1">
    <source>
        <dbReference type="SMART" id="SM00507"/>
    </source>
</evidence>
<reference evidence="2" key="2">
    <citation type="journal article" date="2021" name="Int. J. Syst. Evol. Microbiol.">
        <title>Geomonas silvestris sp. nov., Geomonas paludis sp. nov. and Geomonas limicola sp. nov., isolated from terrestrial environments, and emended description of the genus Geomonas.</title>
        <authorList>
            <person name="Itoh H."/>
            <person name="Xu Z."/>
            <person name="Masuda Y."/>
            <person name="Ushijima N."/>
            <person name="Hayakawa C."/>
            <person name="Shiratori Y."/>
            <person name="Senoo K."/>
        </authorList>
    </citation>
    <scope>NUCLEOTIDE SEQUENCE</scope>
    <source>
        <strain evidence="2">Red736</strain>
    </source>
</reference>
<protein>
    <submittedName>
        <fullName evidence="3">HNH endonuclease</fullName>
    </submittedName>
</protein>
<dbReference type="EMBL" id="BLXY01000001">
    <property type="protein sequence ID" value="GFO62124.1"/>
    <property type="molecule type" value="Genomic_DNA"/>
</dbReference>
<dbReference type="InterPro" id="IPR003615">
    <property type="entry name" value="HNH_nuc"/>
</dbReference>
<dbReference type="InterPro" id="IPR002711">
    <property type="entry name" value="HNH"/>
</dbReference>
<sequence length="233" mass="26564">MPFSSATKEEALVRSKRCCCLCRKFGGRNVNVHHIIQEAEGGPDTLDNAIVLCLTCHADAGHYNSKHPLGIKYKPSELRRHRDDWWKVCESGSFIFKDVSREYVFKRHDLIFDHWDSEAKSLSRRLRAMGRYDSSYGMKQYVGLALSFSSEFLEEIEKEVAVEFGAGATADLIEIFGELLKADKKFLTDKTTAAHSRRAESVYLQNEIQSGEMTLENIYNKFSLKLFGVCVCE</sequence>
<dbReference type="AlphaFoldDB" id="A0A6V8MQC8"/>
<evidence type="ECO:0000313" key="2">
    <source>
        <dbReference type="EMBL" id="GFO62124.1"/>
    </source>
</evidence>
<keyword evidence="3" id="KW-0255">Endonuclease</keyword>
<dbReference type="CDD" id="cd00085">
    <property type="entry name" value="HNHc"/>
    <property type="match status" value="1"/>
</dbReference>
<organism evidence="2 4">
    <name type="scientific">Geomonas paludis</name>
    <dbReference type="NCBI Taxonomy" id="2740185"/>
    <lineage>
        <taxon>Bacteria</taxon>
        <taxon>Pseudomonadati</taxon>
        <taxon>Thermodesulfobacteriota</taxon>
        <taxon>Desulfuromonadia</taxon>
        <taxon>Geobacterales</taxon>
        <taxon>Geobacteraceae</taxon>
        <taxon>Geomonas</taxon>
    </lineage>
</organism>
<dbReference type="SMART" id="SM00507">
    <property type="entry name" value="HNHc"/>
    <property type="match status" value="1"/>
</dbReference>
<dbReference type="GO" id="GO:0004519">
    <property type="term" value="F:endonuclease activity"/>
    <property type="evidence" value="ECO:0007669"/>
    <property type="project" value="UniProtKB-KW"/>
</dbReference>
<evidence type="ECO:0000313" key="4">
    <source>
        <dbReference type="Proteomes" id="UP000568888"/>
    </source>
</evidence>
<evidence type="ECO:0000313" key="5">
    <source>
        <dbReference type="Proteomes" id="UP000831485"/>
    </source>
</evidence>
<accession>A0A6V8MQC8</accession>
<evidence type="ECO:0000313" key="3">
    <source>
        <dbReference type="EMBL" id="UPU36259.1"/>
    </source>
</evidence>
<reference evidence="3" key="3">
    <citation type="submission" date="2022-04" db="EMBL/GenBank/DDBJ databases">
        <authorList>
            <person name="Liu G."/>
        </authorList>
    </citation>
    <scope>NUCLEOTIDE SEQUENCE</scope>
    <source>
        <strain evidence="3">RG22</strain>
    </source>
</reference>
<name>A0A6V8MQC8_9BACT</name>
<dbReference type="Pfam" id="PF01844">
    <property type="entry name" value="HNH"/>
    <property type="match status" value="1"/>
</dbReference>
<keyword evidence="5" id="KW-1185">Reference proteome</keyword>
<dbReference type="GO" id="GO:0008270">
    <property type="term" value="F:zinc ion binding"/>
    <property type="evidence" value="ECO:0007669"/>
    <property type="project" value="InterPro"/>
</dbReference>
<reference evidence="4" key="1">
    <citation type="submission" date="2020-06" db="EMBL/GenBank/DDBJ databases">
        <title>Draft genomic sequecing of Geomonas sp. Red736.</title>
        <authorList>
            <person name="Itoh H."/>
            <person name="Xu Z.X."/>
            <person name="Ushijima N."/>
            <person name="Masuda Y."/>
            <person name="Shiratori Y."/>
            <person name="Senoo K."/>
        </authorList>
    </citation>
    <scope>NUCLEOTIDE SEQUENCE [LARGE SCALE GENOMIC DNA]</scope>
    <source>
        <strain evidence="4">Red736</strain>
    </source>
</reference>
<dbReference type="EMBL" id="CP096574">
    <property type="protein sequence ID" value="UPU36259.1"/>
    <property type="molecule type" value="Genomic_DNA"/>
</dbReference>